<gene>
    <name evidence="2" type="ORF">AB0H72_13625</name>
</gene>
<feature type="compositionally biased region" description="Basic and acidic residues" evidence="1">
    <location>
        <begin position="288"/>
        <end position="300"/>
    </location>
</feature>
<reference evidence="2 3" key="1">
    <citation type="submission" date="2024-06" db="EMBL/GenBank/DDBJ databases">
        <title>The Natural Products Discovery Center: Release of the First 8490 Sequenced Strains for Exploring Actinobacteria Biosynthetic Diversity.</title>
        <authorList>
            <person name="Kalkreuter E."/>
            <person name="Kautsar S.A."/>
            <person name="Yang D."/>
            <person name="Bader C.D."/>
            <person name="Teijaro C.N."/>
            <person name="Fluegel L."/>
            <person name="Davis C.M."/>
            <person name="Simpson J.R."/>
            <person name="Lauterbach L."/>
            <person name="Steele A.D."/>
            <person name="Gui C."/>
            <person name="Meng S."/>
            <person name="Li G."/>
            <person name="Viehrig K."/>
            <person name="Ye F."/>
            <person name="Su P."/>
            <person name="Kiefer A.F."/>
            <person name="Nichols A."/>
            <person name="Cepeda A.J."/>
            <person name="Yan W."/>
            <person name="Fan B."/>
            <person name="Jiang Y."/>
            <person name="Adhikari A."/>
            <person name="Zheng C.-J."/>
            <person name="Schuster L."/>
            <person name="Cowan T.M."/>
            <person name="Smanski M.J."/>
            <person name="Chevrette M.G."/>
            <person name="De Carvalho L.P.S."/>
            <person name="Shen B."/>
        </authorList>
    </citation>
    <scope>NUCLEOTIDE SEQUENCE [LARGE SCALE GENOMIC DNA]</scope>
    <source>
        <strain evidence="2 3">NPDC050671</strain>
    </source>
</reference>
<dbReference type="Gene3D" id="3.90.210.10">
    <property type="entry name" value="Heat-Labile Enterotoxin, subunit A"/>
    <property type="match status" value="1"/>
</dbReference>
<sequence>MRGAYTRINDLITDISHRMIYSGNMVVDCFAAEARGVGGHLTGHANRADRDDERQADLIGGIPADTDFGSGSTVGVTESYTLRAGLDSNRVTFHDFYEHVRRHELPEHIDPGGREGADWSVNRAWGRAVAAKQDHLRAQGVAGREFAEAMWKWKNGMEREARGLDATLEFPPETASREPYLERLYRGDRRSKEVIEDEGFRPRSTMTDSTHSWVGSDGPGADDWVCLSQDPAVAARFPLVNRRFSLGVPGEVYVVHDVTGAVDKTGESSVGFNEKLVVVPGGVPADKIEGTLIDRNDPGKGIDPNPNFRPHEPTPIRPPRDDAGWDNVYRDPS</sequence>
<feature type="region of interest" description="Disordered" evidence="1">
    <location>
        <begin position="288"/>
        <end position="333"/>
    </location>
</feature>
<evidence type="ECO:0008006" key="4">
    <source>
        <dbReference type="Google" id="ProtNLM"/>
    </source>
</evidence>
<keyword evidence="3" id="KW-1185">Reference proteome</keyword>
<accession>A0ABV3F7Q8</accession>
<feature type="compositionally biased region" description="Basic and acidic residues" evidence="1">
    <location>
        <begin position="309"/>
        <end position="333"/>
    </location>
</feature>
<dbReference type="Proteomes" id="UP001551658">
    <property type="component" value="Unassembled WGS sequence"/>
</dbReference>
<dbReference type="SUPFAM" id="SSF56399">
    <property type="entry name" value="ADP-ribosylation"/>
    <property type="match status" value="1"/>
</dbReference>
<protein>
    <recommendedName>
        <fullName evidence="4">ADP-ribosyltransferase exoenzyme</fullName>
    </recommendedName>
</protein>
<evidence type="ECO:0000313" key="3">
    <source>
        <dbReference type="Proteomes" id="UP001551658"/>
    </source>
</evidence>
<comment type="caution">
    <text evidence="2">The sequence shown here is derived from an EMBL/GenBank/DDBJ whole genome shotgun (WGS) entry which is preliminary data.</text>
</comment>
<organism evidence="2 3">
    <name type="scientific">Nocardia fusca</name>
    <dbReference type="NCBI Taxonomy" id="941183"/>
    <lineage>
        <taxon>Bacteria</taxon>
        <taxon>Bacillati</taxon>
        <taxon>Actinomycetota</taxon>
        <taxon>Actinomycetes</taxon>
        <taxon>Mycobacteriales</taxon>
        <taxon>Nocardiaceae</taxon>
        <taxon>Nocardia</taxon>
    </lineage>
</organism>
<evidence type="ECO:0000256" key="1">
    <source>
        <dbReference type="SAM" id="MobiDB-lite"/>
    </source>
</evidence>
<dbReference type="RefSeq" id="WP_357978254.1">
    <property type="nucleotide sequence ID" value="NZ_JBFAIH010000006.1"/>
</dbReference>
<dbReference type="EMBL" id="JBFAIH010000006">
    <property type="protein sequence ID" value="MEV0363737.1"/>
    <property type="molecule type" value="Genomic_DNA"/>
</dbReference>
<name>A0ABV3F7Q8_9NOCA</name>
<proteinExistence type="predicted"/>
<evidence type="ECO:0000313" key="2">
    <source>
        <dbReference type="EMBL" id="MEV0363737.1"/>
    </source>
</evidence>